<dbReference type="EMBL" id="ML119805">
    <property type="protein sequence ID" value="RPA73960.1"/>
    <property type="molecule type" value="Genomic_DNA"/>
</dbReference>
<dbReference type="AlphaFoldDB" id="A0A3N4HQ95"/>
<dbReference type="Proteomes" id="UP000275078">
    <property type="component" value="Unassembled WGS sequence"/>
</dbReference>
<gene>
    <name evidence="1" type="ORF">BJ508DRAFT_333537</name>
</gene>
<proteinExistence type="predicted"/>
<reference evidence="1 2" key="1">
    <citation type="journal article" date="2018" name="Nat. Ecol. Evol.">
        <title>Pezizomycetes genomes reveal the molecular basis of ectomycorrhizal truffle lifestyle.</title>
        <authorList>
            <person name="Murat C."/>
            <person name="Payen T."/>
            <person name="Noel B."/>
            <person name="Kuo A."/>
            <person name="Morin E."/>
            <person name="Chen J."/>
            <person name="Kohler A."/>
            <person name="Krizsan K."/>
            <person name="Balestrini R."/>
            <person name="Da Silva C."/>
            <person name="Montanini B."/>
            <person name="Hainaut M."/>
            <person name="Levati E."/>
            <person name="Barry K.W."/>
            <person name="Belfiori B."/>
            <person name="Cichocki N."/>
            <person name="Clum A."/>
            <person name="Dockter R.B."/>
            <person name="Fauchery L."/>
            <person name="Guy J."/>
            <person name="Iotti M."/>
            <person name="Le Tacon F."/>
            <person name="Lindquist E.A."/>
            <person name="Lipzen A."/>
            <person name="Malagnac F."/>
            <person name="Mello A."/>
            <person name="Molinier V."/>
            <person name="Miyauchi S."/>
            <person name="Poulain J."/>
            <person name="Riccioni C."/>
            <person name="Rubini A."/>
            <person name="Sitrit Y."/>
            <person name="Splivallo R."/>
            <person name="Traeger S."/>
            <person name="Wang M."/>
            <person name="Zifcakova L."/>
            <person name="Wipf D."/>
            <person name="Zambonelli A."/>
            <person name="Paolocci F."/>
            <person name="Nowrousian M."/>
            <person name="Ottonello S."/>
            <person name="Baldrian P."/>
            <person name="Spatafora J.W."/>
            <person name="Henrissat B."/>
            <person name="Nagy L.G."/>
            <person name="Aury J.M."/>
            <person name="Wincker P."/>
            <person name="Grigoriev I.V."/>
            <person name="Bonfante P."/>
            <person name="Martin F.M."/>
        </authorList>
    </citation>
    <scope>NUCLEOTIDE SEQUENCE [LARGE SCALE GENOMIC DNA]</scope>
    <source>
        <strain evidence="1 2">RN42</strain>
    </source>
</reference>
<evidence type="ECO:0000313" key="2">
    <source>
        <dbReference type="Proteomes" id="UP000275078"/>
    </source>
</evidence>
<sequence>MAESIKQCVFSLFALTHTCHTLYTEINNRKRLVKQSAGFEAFASKPSTDLTAHSMLPKGTLPLTIPMMQYKDQLEHFRIDSESGLRVPSWEEVDAFNGSYGSETGWWCCHDCGFIKQRIDIPSEKRYGYVPSGQQYCRRCRYEDPDLKAQL</sequence>
<organism evidence="1 2">
    <name type="scientific">Ascobolus immersus RN42</name>
    <dbReference type="NCBI Taxonomy" id="1160509"/>
    <lineage>
        <taxon>Eukaryota</taxon>
        <taxon>Fungi</taxon>
        <taxon>Dikarya</taxon>
        <taxon>Ascomycota</taxon>
        <taxon>Pezizomycotina</taxon>
        <taxon>Pezizomycetes</taxon>
        <taxon>Pezizales</taxon>
        <taxon>Ascobolaceae</taxon>
        <taxon>Ascobolus</taxon>
    </lineage>
</organism>
<keyword evidence="2" id="KW-1185">Reference proteome</keyword>
<accession>A0A3N4HQ95</accession>
<evidence type="ECO:0000313" key="1">
    <source>
        <dbReference type="EMBL" id="RPA73960.1"/>
    </source>
</evidence>
<name>A0A3N4HQ95_ASCIM</name>
<protein>
    <submittedName>
        <fullName evidence="1">Uncharacterized protein</fullName>
    </submittedName>
</protein>